<feature type="compositionally biased region" description="Basic residues" evidence="1">
    <location>
        <begin position="129"/>
        <end position="139"/>
    </location>
</feature>
<comment type="caution">
    <text evidence="2">The sequence shown here is derived from an EMBL/GenBank/DDBJ whole genome shotgun (WGS) entry which is preliminary data.</text>
</comment>
<dbReference type="OrthoDB" id="435402at2759"/>
<feature type="compositionally biased region" description="Basic and acidic residues" evidence="1">
    <location>
        <begin position="91"/>
        <end position="100"/>
    </location>
</feature>
<dbReference type="InParanoid" id="A0A2N3N9N3"/>
<name>A0A2N3N9N3_9PEZI</name>
<dbReference type="STRING" id="41688.A0A2N3N9N3"/>
<dbReference type="GO" id="GO:0033167">
    <property type="term" value="C:ARC complex"/>
    <property type="evidence" value="ECO:0007669"/>
    <property type="project" value="InterPro"/>
</dbReference>
<dbReference type="GO" id="GO:0031047">
    <property type="term" value="P:regulatory ncRNA-mediated gene silencing"/>
    <property type="evidence" value="ECO:0007669"/>
    <property type="project" value="InterPro"/>
</dbReference>
<keyword evidence="3" id="KW-1185">Reference proteome</keyword>
<sequence>MSEEPSALKMDQPPHDNVPLEAIDQESLKETAKDTSNIPCATIATTENSPTTCNEDGSGSEGIQGNNENDDPRARLKAKRARARARAKARKAMDTPEHKIVTGSGTNDVELDDGDHGAIANCGNPSGEKKKRRKRKKAAAKGSGVEGSDMAVSSINDPEYGDDSDSDACSVASIESERLQKLEPGLYDSRLEICITRYRENAKLGDKAAKYFSEYLFLGGVNPYVSLSYGSDRIDMGPDDVVKAHLISSEGRIYGSETNLQYYDPQNSNDWDVNWCEVVAGYIAEAVPRMTWQTDKPQEEMHCAIRVVTDYLRYILQHKVCDEYKQDVKKALKLCHQGKAEMTMIFKSIPVLPGLFNECVCELFSEGEKMLVINPDKSDNKKEMIFKSAVTVYGGKDVFDKMKSVPSVTVDGHGEYDLEILSVHRPTASEHRVQQAYIHMHGTDYDIKMGYITVKHCILPTLHYFGEPKRVPAKGIDRIILDDDILQHLKPGFFLHAKLAELNIGLKFMEDYPSVFPTFQTVLPQCLMRRYKRGPSRKPVRTVESVSKEDV</sequence>
<evidence type="ECO:0000256" key="1">
    <source>
        <dbReference type="SAM" id="MobiDB-lite"/>
    </source>
</evidence>
<feature type="compositionally biased region" description="Polar residues" evidence="1">
    <location>
        <begin position="34"/>
        <end position="67"/>
    </location>
</feature>
<dbReference type="Proteomes" id="UP000233524">
    <property type="component" value="Unassembled WGS sequence"/>
</dbReference>
<protein>
    <submittedName>
        <fullName evidence="2">Uncharacterized protein</fullName>
    </submittedName>
</protein>
<proteinExistence type="predicted"/>
<dbReference type="VEuPathDB" id="FungiDB:jhhlp_003745"/>
<evidence type="ECO:0000313" key="2">
    <source>
        <dbReference type="EMBL" id="PKS09131.1"/>
    </source>
</evidence>
<dbReference type="InterPro" id="IPR018606">
    <property type="entry name" value="Arb1"/>
</dbReference>
<feature type="compositionally biased region" description="Basic residues" evidence="1">
    <location>
        <begin position="75"/>
        <end position="90"/>
    </location>
</feature>
<dbReference type="AlphaFoldDB" id="A0A2N3N9N3"/>
<accession>A0A2N3N9N3</accession>
<evidence type="ECO:0000313" key="3">
    <source>
        <dbReference type="Proteomes" id="UP000233524"/>
    </source>
</evidence>
<organism evidence="2 3">
    <name type="scientific">Lomentospora prolificans</name>
    <dbReference type="NCBI Taxonomy" id="41688"/>
    <lineage>
        <taxon>Eukaryota</taxon>
        <taxon>Fungi</taxon>
        <taxon>Dikarya</taxon>
        <taxon>Ascomycota</taxon>
        <taxon>Pezizomycotina</taxon>
        <taxon>Sordariomycetes</taxon>
        <taxon>Hypocreomycetidae</taxon>
        <taxon>Microascales</taxon>
        <taxon>Microascaceae</taxon>
        <taxon>Lomentospora</taxon>
    </lineage>
</organism>
<dbReference type="Pfam" id="PF09692">
    <property type="entry name" value="Arb1"/>
    <property type="match status" value="1"/>
</dbReference>
<feature type="region of interest" description="Disordered" evidence="1">
    <location>
        <begin position="28"/>
        <end position="169"/>
    </location>
</feature>
<gene>
    <name evidence="2" type="ORF">jhhlp_003745</name>
</gene>
<dbReference type="EMBL" id="NLAX01000010">
    <property type="protein sequence ID" value="PKS09131.1"/>
    <property type="molecule type" value="Genomic_DNA"/>
</dbReference>
<reference evidence="2 3" key="1">
    <citation type="journal article" date="2017" name="G3 (Bethesda)">
        <title>First Draft Genome Sequence of the Pathogenic Fungus Lomentospora prolificans (Formerly Scedosporium prolificans).</title>
        <authorList>
            <person name="Luo R."/>
            <person name="Zimin A."/>
            <person name="Workman R."/>
            <person name="Fan Y."/>
            <person name="Pertea G."/>
            <person name="Grossman N."/>
            <person name="Wear M.P."/>
            <person name="Jia B."/>
            <person name="Miller H."/>
            <person name="Casadevall A."/>
            <person name="Timp W."/>
            <person name="Zhang S.X."/>
            <person name="Salzberg S.L."/>
        </authorList>
    </citation>
    <scope>NUCLEOTIDE SEQUENCE [LARGE SCALE GENOMIC DNA]</scope>
    <source>
        <strain evidence="2 3">JHH-5317</strain>
    </source>
</reference>